<comment type="function">
    <text evidence="1">Mitochondrial DNA endonuclease involved in intron homing.</text>
</comment>
<accession>A0AB39A6X1</accession>
<dbReference type="PANTHER" id="PTHR36181">
    <property type="entry name" value="INTRON-ENCODED ENDONUCLEASE AI3-RELATED"/>
    <property type="match status" value="1"/>
</dbReference>
<dbReference type="Pfam" id="PF00961">
    <property type="entry name" value="LAGLIDADG_1"/>
    <property type="match status" value="2"/>
</dbReference>
<dbReference type="PANTHER" id="PTHR36181:SF2">
    <property type="entry name" value="INTRON-ENCODED ENDONUCLEASE AI3-RELATED"/>
    <property type="match status" value="1"/>
</dbReference>
<dbReference type="InterPro" id="IPR051289">
    <property type="entry name" value="LAGLIDADG_Endonuclease"/>
</dbReference>
<organism evidence="3">
    <name type="scientific">Jaminaea pallidilutea</name>
    <dbReference type="NCBI Taxonomy" id="2878321"/>
    <lineage>
        <taxon>Eukaryota</taxon>
        <taxon>Fungi</taxon>
        <taxon>Dikarya</taxon>
        <taxon>Basidiomycota</taxon>
        <taxon>Ustilaginomycotina</taxon>
        <taxon>Exobasidiomycetes</taxon>
        <taxon>Microstromatales</taxon>
        <taxon>Microstromatales incertae sedis</taxon>
        <taxon>Jaminaea</taxon>
    </lineage>
</organism>
<name>A0AB39A6X1_9BASI</name>
<dbReference type="EMBL" id="PP995848">
    <property type="protein sequence ID" value="XDF86519.1"/>
    <property type="molecule type" value="Genomic_DNA"/>
</dbReference>
<dbReference type="AlphaFoldDB" id="A0AB39A6X1"/>
<evidence type="ECO:0000259" key="2">
    <source>
        <dbReference type="Pfam" id="PF00961"/>
    </source>
</evidence>
<dbReference type="Gene3D" id="3.10.28.10">
    <property type="entry name" value="Homing endonucleases"/>
    <property type="match status" value="2"/>
</dbReference>
<dbReference type="InterPro" id="IPR004860">
    <property type="entry name" value="LAGLIDADG_dom"/>
</dbReference>
<dbReference type="GO" id="GO:0005739">
    <property type="term" value="C:mitochondrion"/>
    <property type="evidence" value="ECO:0007669"/>
    <property type="project" value="UniProtKB-ARBA"/>
</dbReference>
<reference evidence="3" key="1">
    <citation type="submission" date="2024-07" db="EMBL/GenBank/DDBJ databases">
        <title>Mitochondrial DNA of the basidiomycete Jaminaea pallidilutea.</title>
        <authorList>
            <person name="Brejova B."/>
            <person name="Hodorova V."/>
            <person name="Nosek J."/>
        </authorList>
    </citation>
    <scope>NUCLEOTIDE SEQUENCE</scope>
</reference>
<proteinExistence type="predicted"/>
<evidence type="ECO:0000256" key="1">
    <source>
        <dbReference type="ARBA" id="ARBA00002670"/>
    </source>
</evidence>
<keyword evidence="3" id="KW-0496">Mitochondrion</keyword>
<dbReference type="GO" id="GO:0004519">
    <property type="term" value="F:endonuclease activity"/>
    <property type="evidence" value="ECO:0007669"/>
    <property type="project" value="InterPro"/>
</dbReference>
<feature type="domain" description="Homing endonuclease LAGLIDADG" evidence="2">
    <location>
        <begin position="91"/>
        <end position="184"/>
    </location>
</feature>
<gene>
    <name evidence="3" type="primary">orf367</name>
</gene>
<sequence>KKDKLSINITRCGKILWSEILRKLTTIFRNKIPMIVIMSWKWGQSAWYNKTIISSETTRNAFYSIFINKNSNIRFATIKEKEIDKFHKWFCGLVDGDGTFYFNKTRDNYWTFYFKIGQSNYNIRLLYFVKKILKYGSININKNNNDAEFRIRDQKTLSEVILPIFDKYPLLTSKQFNYEIFREALLFTINKQYTKEEKENKLQFLKSQVKPLCYESKAIHILDNNNINLQIVNTVISKEWVVGFTEAEGSFYLVKKDKNRICHMFEITQKLDKKVLDAIAIILDMKVIQKKTYNTVLTTNQKSVHKVINYFFKQIKGIKSLEYRIWSRSFNKQYSYNELLQIQEKIRKIRSIRIPFHCISSLLIMFN</sequence>
<feature type="domain" description="Homing endonuclease LAGLIDADG" evidence="2">
    <location>
        <begin position="242"/>
        <end position="327"/>
    </location>
</feature>
<protein>
    <recommendedName>
        <fullName evidence="2">Homing endonuclease LAGLIDADG domain-containing protein</fullName>
    </recommendedName>
</protein>
<geneLocation type="mitochondrion" evidence="3"/>
<dbReference type="InterPro" id="IPR027434">
    <property type="entry name" value="Homing_endonucl"/>
</dbReference>
<dbReference type="SUPFAM" id="SSF55608">
    <property type="entry name" value="Homing endonucleases"/>
    <property type="match status" value="2"/>
</dbReference>
<feature type="non-terminal residue" evidence="3">
    <location>
        <position position="1"/>
    </location>
</feature>
<evidence type="ECO:0000313" key="3">
    <source>
        <dbReference type="EMBL" id="XDF86519.1"/>
    </source>
</evidence>